<sequence length="122" mass="12777">MEGSIEHQHPQSAPGGISRCASDDALARSLAALSHPARIRILRHLSNVEGCCCKDVVDHMPLAQSTVSQHLKVMLEAGLIRMKPEGGRSCYTVDRAALAALSASVSGLLEACVAGTASDQKS</sequence>
<dbReference type="RefSeq" id="WP_261515777.1">
    <property type="nucleotide sequence ID" value="NZ_JAODNV010000011.1"/>
</dbReference>
<accession>A0A9X3B072</accession>
<protein>
    <submittedName>
        <fullName evidence="5">Metalloregulator ArsR/SmtB family transcription factor</fullName>
    </submittedName>
</protein>
<dbReference type="InterPro" id="IPR001845">
    <property type="entry name" value="HTH_ArsR_DNA-bd_dom"/>
</dbReference>
<keyword evidence="3" id="KW-0804">Transcription</keyword>
<evidence type="ECO:0000256" key="3">
    <source>
        <dbReference type="ARBA" id="ARBA00023163"/>
    </source>
</evidence>
<dbReference type="Gene3D" id="1.10.10.10">
    <property type="entry name" value="Winged helix-like DNA-binding domain superfamily/Winged helix DNA-binding domain"/>
    <property type="match status" value="1"/>
</dbReference>
<name>A0A9X3B072_9HYPH</name>
<dbReference type="InterPro" id="IPR051081">
    <property type="entry name" value="HTH_MetalResp_TranReg"/>
</dbReference>
<dbReference type="InterPro" id="IPR036390">
    <property type="entry name" value="WH_DNA-bd_sf"/>
</dbReference>
<evidence type="ECO:0000256" key="2">
    <source>
        <dbReference type="ARBA" id="ARBA00023125"/>
    </source>
</evidence>
<keyword evidence="1" id="KW-0805">Transcription regulation</keyword>
<dbReference type="PANTHER" id="PTHR33154:SF15">
    <property type="entry name" value="REGULATORY PROTEIN ARSR"/>
    <property type="match status" value="1"/>
</dbReference>
<dbReference type="CDD" id="cd00090">
    <property type="entry name" value="HTH_ARSR"/>
    <property type="match status" value="1"/>
</dbReference>
<evidence type="ECO:0000259" key="4">
    <source>
        <dbReference type="PROSITE" id="PS50987"/>
    </source>
</evidence>
<dbReference type="SUPFAM" id="SSF46785">
    <property type="entry name" value="Winged helix' DNA-binding domain"/>
    <property type="match status" value="1"/>
</dbReference>
<comment type="caution">
    <text evidence="5">The sequence shown here is derived from an EMBL/GenBank/DDBJ whole genome shotgun (WGS) entry which is preliminary data.</text>
</comment>
<dbReference type="EMBL" id="JAODNV010000011">
    <property type="protein sequence ID" value="MCT8990889.1"/>
    <property type="molecule type" value="Genomic_DNA"/>
</dbReference>
<gene>
    <name evidence="5" type="ORF">NYR54_11390</name>
</gene>
<dbReference type="Pfam" id="PF01022">
    <property type="entry name" value="HTH_5"/>
    <property type="match status" value="1"/>
</dbReference>
<dbReference type="GO" id="GO:0003677">
    <property type="term" value="F:DNA binding"/>
    <property type="evidence" value="ECO:0007669"/>
    <property type="project" value="UniProtKB-KW"/>
</dbReference>
<dbReference type="GO" id="GO:0003700">
    <property type="term" value="F:DNA-binding transcription factor activity"/>
    <property type="evidence" value="ECO:0007669"/>
    <property type="project" value="InterPro"/>
</dbReference>
<dbReference type="InterPro" id="IPR011991">
    <property type="entry name" value="ArsR-like_HTH"/>
</dbReference>
<proteinExistence type="predicted"/>
<dbReference type="PROSITE" id="PS50987">
    <property type="entry name" value="HTH_ARSR_2"/>
    <property type="match status" value="1"/>
</dbReference>
<keyword evidence="6" id="KW-1185">Reference proteome</keyword>
<dbReference type="SMART" id="SM00418">
    <property type="entry name" value="HTH_ARSR"/>
    <property type="match status" value="1"/>
</dbReference>
<dbReference type="Proteomes" id="UP001149009">
    <property type="component" value="Unassembled WGS sequence"/>
</dbReference>
<evidence type="ECO:0000313" key="5">
    <source>
        <dbReference type="EMBL" id="MCT8990889.1"/>
    </source>
</evidence>
<evidence type="ECO:0000313" key="6">
    <source>
        <dbReference type="Proteomes" id="UP001149009"/>
    </source>
</evidence>
<dbReference type="PANTHER" id="PTHR33154">
    <property type="entry name" value="TRANSCRIPTIONAL REGULATOR, ARSR FAMILY"/>
    <property type="match status" value="1"/>
</dbReference>
<evidence type="ECO:0000256" key="1">
    <source>
        <dbReference type="ARBA" id="ARBA00023015"/>
    </source>
</evidence>
<feature type="domain" description="HTH arsR-type" evidence="4">
    <location>
        <begin position="18"/>
        <end position="120"/>
    </location>
</feature>
<dbReference type="InterPro" id="IPR036388">
    <property type="entry name" value="WH-like_DNA-bd_sf"/>
</dbReference>
<dbReference type="PRINTS" id="PR00778">
    <property type="entry name" value="HTHARSR"/>
</dbReference>
<keyword evidence="2" id="KW-0238">DNA-binding</keyword>
<organism evidence="5 6">
    <name type="scientific">Chelativorans petroleitrophicus</name>
    <dbReference type="NCBI Taxonomy" id="2975484"/>
    <lineage>
        <taxon>Bacteria</taxon>
        <taxon>Pseudomonadati</taxon>
        <taxon>Pseudomonadota</taxon>
        <taxon>Alphaproteobacteria</taxon>
        <taxon>Hyphomicrobiales</taxon>
        <taxon>Phyllobacteriaceae</taxon>
        <taxon>Chelativorans</taxon>
    </lineage>
</organism>
<reference evidence="5" key="1">
    <citation type="submission" date="2022-08" db="EMBL/GenBank/DDBJ databases">
        <title>Chelativorans sichuanense sp. nov., a paraffin oil-degrading bacterium isolated from a mixture of oil-based drill cuttings and paddy soil.</title>
        <authorList>
            <person name="Yu J."/>
            <person name="Liu H."/>
            <person name="Chen Q."/>
        </authorList>
    </citation>
    <scope>NUCLEOTIDE SEQUENCE</scope>
    <source>
        <strain evidence="5">SCAU 2101</strain>
    </source>
</reference>
<dbReference type="AlphaFoldDB" id="A0A9X3B072"/>
<dbReference type="NCBIfam" id="NF033788">
    <property type="entry name" value="HTH_metalloreg"/>
    <property type="match status" value="1"/>
</dbReference>